<evidence type="ECO:0008006" key="3">
    <source>
        <dbReference type="Google" id="ProtNLM"/>
    </source>
</evidence>
<dbReference type="PANTHER" id="PTHR37285">
    <property type="entry name" value="SPORE WALL MATURATION PROTEIN DIT1"/>
    <property type="match status" value="1"/>
</dbReference>
<organism evidence="1 2">
    <name type="scientific">Xylaria grammica</name>
    <dbReference type="NCBI Taxonomy" id="363999"/>
    <lineage>
        <taxon>Eukaryota</taxon>
        <taxon>Fungi</taxon>
        <taxon>Dikarya</taxon>
        <taxon>Ascomycota</taxon>
        <taxon>Pezizomycotina</taxon>
        <taxon>Sordariomycetes</taxon>
        <taxon>Xylariomycetidae</taxon>
        <taxon>Xylariales</taxon>
        <taxon>Xylariaceae</taxon>
        <taxon>Xylaria</taxon>
    </lineage>
</organism>
<accession>A0A439DJD1</accession>
<dbReference type="AlphaFoldDB" id="A0A439DJD1"/>
<protein>
    <recommendedName>
        <fullName evidence="3">Pyoverdine/dityrosine biosynthesis protein</fullName>
    </recommendedName>
</protein>
<dbReference type="EMBL" id="RYZI01000007">
    <property type="protein sequence ID" value="RWA14527.1"/>
    <property type="molecule type" value="Genomic_DNA"/>
</dbReference>
<dbReference type="InterPro" id="IPR007817">
    <property type="entry name" value="Isocyanide_synthase_DIT1"/>
</dbReference>
<gene>
    <name evidence="1" type="ORF">EKO27_g566</name>
</gene>
<keyword evidence="2" id="KW-1185">Reference proteome</keyword>
<dbReference type="PANTHER" id="PTHR37285:SF6">
    <property type="entry name" value="BIOSYNTHESIS PROTEIN, PUTATIVE (AFU_ORTHOLOGUE AFUA_5G02660)-RELATED"/>
    <property type="match status" value="1"/>
</dbReference>
<name>A0A439DJD1_9PEZI</name>
<evidence type="ECO:0000313" key="1">
    <source>
        <dbReference type="EMBL" id="RWA14527.1"/>
    </source>
</evidence>
<proteinExistence type="predicted"/>
<evidence type="ECO:0000313" key="2">
    <source>
        <dbReference type="Proteomes" id="UP000286045"/>
    </source>
</evidence>
<dbReference type="Proteomes" id="UP000286045">
    <property type="component" value="Unassembled WGS sequence"/>
</dbReference>
<dbReference type="Pfam" id="PF05141">
    <property type="entry name" value="DIT1_PvcA"/>
    <property type="match status" value="1"/>
</dbReference>
<dbReference type="STRING" id="363999.A0A439DJD1"/>
<reference evidence="1 2" key="1">
    <citation type="submission" date="2018-12" db="EMBL/GenBank/DDBJ databases">
        <title>Draft genome sequence of Xylaria grammica IHI A82.</title>
        <authorList>
            <person name="Buettner E."/>
            <person name="Kellner H."/>
        </authorList>
    </citation>
    <scope>NUCLEOTIDE SEQUENCE [LARGE SCALE GENOMIC DNA]</scope>
    <source>
        <strain evidence="1 2">IHI A82</strain>
    </source>
</reference>
<comment type="caution">
    <text evidence="1">The sequence shown here is derived from an EMBL/GenBank/DDBJ whole genome shotgun (WGS) entry which is preliminary data.</text>
</comment>
<sequence length="415" mass="46113">MAISAPGDKATQVLDEMGSETTPRSHEVTATKVVDTIASYSVHSERGSGAWDATNIVLPTVTKHVATGVPIRMLLPGFPFKDSSQTVVLGPLPDLGEELALSHLQGLCNNISAIYEHGAEILICSILTESPVDLMGVSDEAAWEYGEALRAMATRLETCNIKFIRLWDLLELPSRYLHQESQEKAKAHYLEHATSIRQELFHRYGDAQFNASVAAATDKNWATTHAVYVGVLTQKAAGGPESVATQMIQRGKAYGTALRANFPDYVRLSIHDSTGQDKISLALIPNPRERGAIGLMPWRSVVAVDSDGSYRAVYPDQIRDTHELIYKDGQPYFFREKSELFDWNDPGLQVTFEHLYPGGIIIRPVHRPTSMRLIPMQKVRHLSNNFSPIILRGFQETLDEEVWVKKGHELGKILT</sequence>